<organism evidence="3 4">
    <name type="scientific">Intestinimonas massiliensis</name>
    <name type="common">ex Afouda et al. 2020</name>
    <dbReference type="NCBI Taxonomy" id="1673721"/>
    <lineage>
        <taxon>Bacteria</taxon>
        <taxon>Bacillati</taxon>
        <taxon>Bacillota</taxon>
        <taxon>Clostridia</taxon>
        <taxon>Eubacteriales</taxon>
        <taxon>Intestinimonas</taxon>
    </lineage>
</organism>
<dbReference type="EMBL" id="JANFYS010000033">
    <property type="protein sequence ID" value="MCQ4771485.1"/>
    <property type="molecule type" value="Genomic_DNA"/>
</dbReference>
<feature type="transmembrane region" description="Helical" evidence="1">
    <location>
        <begin position="105"/>
        <end position="123"/>
    </location>
</feature>
<feature type="domain" description="Phosphatidic acid phosphatase type 2/haloperoxidase" evidence="2">
    <location>
        <begin position="115"/>
        <end position="230"/>
    </location>
</feature>
<proteinExistence type="predicted"/>
<evidence type="ECO:0000256" key="1">
    <source>
        <dbReference type="SAM" id="Phobius"/>
    </source>
</evidence>
<keyword evidence="1" id="KW-0812">Transmembrane</keyword>
<dbReference type="Proteomes" id="UP001204562">
    <property type="component" value="Unassembled WGS sequence"/>
</dbReference>
<sequence>MNGYTVMQSNHIKPEVNYREFRIHKLNTPEFSHVRLLLYWPIFGLLFLFLERLQPQRNYYPVYCGLDDIIPFCEWALIPYLFWFVFLIGTLVYTFFVDVPAFRRMMYFVIVTYTITVLIYLFFPTCQNLRPEAFVRNNLLTRFIELFYSFDTNTNVCPSLHVIGSVAAMFGLWDCKALQSVGWKIAATSIAVCISLSTVFMKQHSIMDVLAALPVCFFGWWIAYKILPNNKTNRFLTRM</sequence>
<dbReference type="Pfam" id="PF01569">
    <property type="entry name" value="PAP2"/>
    <property type="match status" value="1"/>
</dbReference>
<reference evidence="3" key="1">
    <citation type="submission" date="2022-06" db="EMBL/GenBank/DDBJ databases">
        <title>Isolation of gut microbiota from human fecal samples.</title>
        <authorList>
            <person name="Pamer E.G."/>
            <person name="Barat B."/>
            <person name="Waligurski E."/>
            <person name="Medina S."/>
            <person name="Paddock L."/>
            <person name="Mostad J."/>
        </authorList>
    </citation>
    <scope>NUCLEOTIDE SEQUENCE</scope>
    <source>
        <strain evidence="3">DFI.9.91</strain>
    </source>
</reference>
<comment type="caution">
    <text evidence="3">The sequence shown here is derived from an EMBL/GenBank/DDBJ whole genome shotgun (WGS) entry which is preliminary data.</text>
</comment>
<name>A0AAW5JWA2_9FIRM</name>
<evidence type="ECO:0000313" key="4">
    <source>
        <dbReference type="Proteomes" id="UP001204562"/>
    </source>
</evidence>
<dbReference type="InterPro" id="IPR036938">
    <property type="entry name" value="PAP2/HPO_sf"/>
</dbReference>
<keyword evidence="1" id="KW-1133">Transmembrane helix</keyword>
<dbReference type="AlphaFoldDB" id="A0AAW5JWA2"/>
<feature type="transmembrane region" description="Helical" evidence="1">
    <location>
        <begin position="206"/>
        <end position="224"/>
    </location>
</feature>
<evidence type="ECO:0000259" key="2">
    <source>
        <dbReference type="Pfam" id="PF01569"/>
    </source>
</evidence>
<protein>
    <submittedName>
        <fullName evidence="3">Phosphatase PAP2 family protein</fullName>
    </submittedName>
</protein>
<gene>
    <name evidence="3" type="ORF">NE579_13640</name>
</gene>
<dbReference type="InterPro" id="IPR000326">
    <property type="entry name" value="PAP2/HPO"/>
</dbReference>
<feature type="transmembrane region" description="Helical" evidence="1">
    <location>
        <begin position="72"/>
        <end position="93"/>
    </location>
</feature>
<dbReference type="SUPFAM" id="SSF48317">
    <property type="entry name" value="Acid phosphatase/Vanadium-dependent haloperoxidase"/>
    <property type="match status" value="1"/>
</dbReference>
<accession>A0AAW5JWA2</accession>
<evidence type="ECO:0000313" key="3">
    <source>
        <dbReference type="EMBL" id="MCQ4771485.1"/>
    </source>
</evidence>
<keyword evidence="1" id="KW-0472">Membrane</keyword>
<feature type="transmembrane region" description="Helical" evidence="1">
    <location>
        <begin position="34"/>
        <end position="51"/>
    </location>
</feature>